<accession>A0AAV1MDG0</accession>
<gene>
    <name evidence="1" type="ORF">K51PH129C1_LOCUS28</name>
</gene>
<keyword evidence="2" id="KW-1185">Reference proteome</keyword>
<dbReference type="EMBL" id="OY978783">
    <property type="protein sequence ID" value="CAK6595901.1"/>
    <property type="molecule type" value="Genomic_DNA"/>
</dbReference>
<protein>
    <submittedName>
        <fullName evidence="1">Uncharacterized protein</fullName>
    </submittedName>
</protein>
<reference evidence="1 2" key="1">
    <citation type="submission" date="2023-10" db="EMBL/GenBank/DDBJ databases">
        <authorList>
            <person name="Robby Concha-Eloko"/>
            <person name="Pilar Barberan- Martinez"/>
            <person name="Rafael Sanjuan"/>
            <person name="Pilar Domingo-Calap"/>
        </authorList>
    </citation>
    <scope>NUCLEOTIDE SEQUENCE [LARGE SCALE GENOMIC DNA]</scope>
</reference>
<organism evidence="1 2">
    <name type="scientific">Klebsiella phage vB_Kpn_K51PH129C1</name>
    <dbReference type="NCBI Taxonomy" id="3071644"/>
    <lineage>
        <taxon>Viruses</taxon>
        <taxon>Duplodnaviria</taxon>
        <taxon>Heunggongvirae</taxon>
        <taxon>Uroviricota</taxon>
        <taxon>Caudoviricetes</taxon>
        <taxon>Autographivirales</taxon>
        <taxon>Autoscriptoviridae</taxon>
        <taxon>Slopekvirinae</taxon>
        <taxon>Drulisvirus</taxon>
        <taxon>Drulisvirus K51PH129C1</taxon>
    </lineage>
</organism>
<dbReference type="Proteomes" id="UP001497550">
    <property type="component" value="Chromosome"/>
</dbReference>
<evidence type="ECO:0000313" key="1">
    <source>
        <dbReference type="EMBL" id="CAK6595901.1"/>
    </source>
</evidence>
<name>A0AAV1MDG0_9CAUD</name>
<proteinExistence type="predicted"/>
<evidence type="ECO:0000313" key="2">
    <source>
        <dbReference type="Proteomes" id="UP001497550"/>
    </source>
</evidence>
<sequence>MEMKVWVCETWETDGYDYFGEHITLWYKREDAVAHGQAVIDEGTDDPHVTSNFRVWGVVVQ</sequence>